<organism evidence="1 2">
    <name type="scientific">Bianquea renquensis</name>
    <dbReference type="NCBI Taxonomy" id="2763661"/>
    <lineage>
        <taxon>Bacteria</taxon>
        <taxon>Bacillati</taxon>
        <taxon>Bacillota</taxon>
        <taxon>Clostridia</taxon>
        <taxon>Eubacteriales</taxon>
        <taxon>Bianqueaceae</taxon>
        <taxon>Bianquea</taxon>
    </lineage>
</organism>
<name>A0A926I0Y9_9FIRM</name>
<gene>
    <name evidence="1" type="ORF">H8730_04060</name>
</gene>
<evidence type="ECO:0008006" key="3">
    <source>
        <dbReference type="Google" id="ProtNLM"/>
    </source>
</evidence>
<keyword evidence="2" id="KW-1185">Reference proteome</keyword>
<accession>A0A926I0Y9</accession>
<comment type="caution">
    <text evidence="1">The sequence shown here is derived from an EMBL/GenBank/DDBJ whole genome shotgun (WGS) entry which is preliminary data.</text>
</comment>
<reference evidence="1" key="1">
    <citation type="submission" date="2020-08" db="EMBL/GenBank/DDBJ databases">
        <title>Genome public.</title>
        <authorList>
            <person name="Liu C."/>
            <person name="Sun Q."/>
        </authorList>
    </citation>
    <scope>NUCLEOTIDE SEQUENCE</scope>
    <source>
        <strain evidence="1">NSJ-32</strain>
    </source>
</reference>
<evidence type="ECO:0000313" key="2">
    <source>
        <dbReference type="Proteomes" id="UP000657006"/>
    </source>
</evidence>
<proteinExistence type="predicted"/>
<protein>
    <recommendedName>
        <fullName evidence="3">Glycosyltransferase</fullName>
    </recommendedName>
</protein>
<dbReference type="EMBL" id="JACRSQ010000004">
    <property type="protein sequence ID" value="MBC8542720.1"/>
    <property type="molecule type" value="Genomic_DNA"/>
</dbReference>
<dbReference type="AlphaFoldDB" id="A0A926I0Y9"/>
<dbReference type="RefSeq" id="WP_249289415.1">
    <property type="nucleotide sequence ID" value="NZ_JACRSQ010000004.1"/>
</dbReference>
<evidence type="ECO:0000313" key="1">
    <source>
        <dbReference type="EMBL" id="MBC8542720.1"/>
    </source>
</evidence>
<sequence>MSGKFWTAENLSISAAEYRKYMKTLSQTKRVYVRIYTDTDHFNSIQFMLNSASGVIFQFEDIVADTPISDMQKLITPSWDTFLNQARLNNRAHINFFYGDPYKLNVCFAFAFDFGKAFEYNANWEFSNAVDAIPTGVDAYRTVVLDNDTVWIVFSKNENLERNTWKKIHQDDILIFLPPAGYGDLVILLPVLGEYFSKHSDCSFIIYTMDLAADEIIHKTFSGYFIRVVHIPNLYPSNMFAPFYYREVAIFAQYIKQIEASNIYNEVKWLAIDGNQLIAQSAYEFLSNMLDVDPDHALEVYQYHTSQLPILDEIEKLRETKRYVVGLQYQSDTLNLKGERIKDWSVENARQFLVMCKDEQIGVVNLVPTIEKDIKWDINAEYVSILDLFTVIAALDCVVSVDSVSGHIAGITGTNNLTIWSAKSYFYKPLMFAYRPLSKNYTICTEAHLTEIPPKLVFEKLKAILIGNLMLQKKRFCMQGVEPAELTNNIEYFCPKAVNKDENR</sequence>
<dbReference type="SUPFAM" id="SSF53756">
    <property type="entry name" value="UDP-Glycosyltransferase/glycogen phosphorylase"/>
    <property type="match status" value="1"/>
</dbReference>
<dbReference type="Gene3D" id="3.40.50.2000">
    <property type="entry name" value="Glycogen Phosphorylase B"/>
    <property type="match status" value="1"/>
</dbReference>
<dbReference type="Proteomes" id="UP000657006">
    <property type="component" value="Unassembled WGS sequence"/>
</dbReference>